<dbReference type="PANTHER" id="PTHR45693">
    <property type="entry name" value="TRANSCRIPTION FACTOR TGA9"/>
    <property type="match status" value="1"/>
</dbReference>
<dbReference type="InterPro" id="IPR004827">
    <property type="entry name" value="bZIP"/>
</dbReference>
<dbReference type="Pfam" id="PF14144">
    <property type="entry name" value="DOG1"/>
    <property type="match status" value="1"/>
</dbReference>
<keyword evidence="5" id="KW-0804">Transcription</keyword>
<evidence type="ECO:0000313" key="12">
    <source>
        <dbReference type="Proteomes" id="UP001151287"/>
    </source>
</evidence>
<evidence type="ECO:0000256" key="8">
    <source>
        <dbReference type="SAM" id="MobiDB-lite"/>
    </source>
</evidence>
<dbReference type="SMART" id="SM00338">
    <property type="entry name" value="BRLZ"/>
    <property type="match status" value="1"/>
</dbReference>
<gene>
    <name evidence="11" type="ORF">LUZ63_008680</name>
</gene>
<feature type="region of interest" description="Disordered" evidence="8">
    <location>
        <begin position="1"/>
        <end position="50"/>
    </location>
</feature>
<keyword evidence="7" id="KW-0175">Coiled coil</keyword>
<evidence type="ECO:0000256" key="7">
    <source>
        <dbReference type="SAM" id="Coils"/>
    </source>
</evidence>
<proteinExistence type="inferred from homology"/>
<keyword evidence="4" id="KW-0238">DNA-binding</keyword>
<feature type="domain" description="DOG1" evidence="10">
    <location>
        <begin position="114"/>
        <end position="329"/>
    </location>
</feature>
<dbReference type="OrthoDB" id="2015618at2759"/>
<dbReference type="FunFam" id="1.20.5.170:FF:000019">
    <property type="entry name" value="BZIP family transcription factor"/>
    <property type="match status" value="1"/>
</dbReference>
<dbReference type="PROSITE" id="PS50217">
    <property type="entry name" value="BZIP"/>
    <property type="match status" value="1"/>
</dbReference>
<keyword evidence="12" id="KW-1185">Reference proteome</keyword>
<evidence type="ECO:0000256" key="3">
    <source>
        <dbReference type="ARBA" id="ARBA00023015"/>
    </source>
</evidence>
<comment type="caution">
    <text evidence="11">The sequence shown here is derived from an EMBL/GenBank/DDBJ whole genome shotgun (WGS) entry which is preliminary data.</text>
</comment>
<dbReference type="Pfam" id="PF00170">
    <property type="entry name" value="bZIP_1"/>
    <property type="match status" value="1"/>
</dbReference>
<keyword evidence="3" id="KW-0805">Transcription regulation</keyword>
<dbReference type="PROSITE" id="PS00036">
    <property type="entry name" value="BZIP_BASIC"/>
    <property type="match status" value="1"/>
</dbReference>
<dbReference type="GO" id="GO:0005634">
    <property type="term" value="C:nucleus"/>
    <property type="evidence" value="ECO:0007669"/>
    <property type="project" value="UniProtKB-SubCell"/>
</dbReference>
<dbReference type="PROSITE" id="PS51806">
    <property type="entry name" value="DOG1"/>
    <property type="match status" value="1"/>
</dbReference>
<evidence type="ECO:0000256" key="4">
    <source>
        <dbReference type="ARBA" id="ARBA00023125"/>
    </source>
</evidence>
<evidence type="ECO:0000256" key="2">
    <source>
        <dbReference type="ARBA" id="ARBA00007163"/>
    </source>
</evidence>
<evidence type="ECO:0000259" key="9">
    <source>
        <dbReference type="PROSITE" id="PS50217"/>
    </source>
</evidence>
<dbReference type="GO" id="GO:0006351">
    <property type="term" value="P:DNA-templated transcription"/>
    <property type="evidence" value="ECO:0007669"/>
    <property type="project" value="InterPro"/>
</dbReference>
<dbReference type="EMBL" id="JAMQYH010000002">
    <property type="protein sequence ID" value="KAJ1700168.1"/>
    <property type="molecule type" value="Genomic_DNA"/>
</dbReference>
<dbReference type="InterPro" id="IPR025422">
    <property type="entry name" value="TGA_domain"/>
</dbReference>
<dbReference type="AlphaFoldDB" id="A0A9Q0HWB9"/>
<protein>
    <submittedName>
        <fullName evidence="11">Uncharacterized protein</fullName>
    </submittedName>
</protein>
<organism evidence="11 12">
    <name type="scientific">Rhynchospora breviuscula</name>
    <dbReference type="NCBI Taxonomy" id="2022672"/>
    <lineage>
        <taxon>Eukaryota</taxon>
        <taxon>Viridiplantae</taxon>
        <taxon>Streptophyta</taxon>
        <taxon>Embryophyta</taxon>
        <taxon>Tracheophyta</taxon>
        <taxon>Spermatophyta</taxon>
        <taxon>Magnoliopsida</taxon>
        <taxon>Liliopsida</taxon>
        <taxon>Poales</taxon>
        <taxon>Cyperaceae</taxon>
        <taxon>Cyperoideae</taxon>
        <taxon>Rhynchosporeae</taxon>
        <taxon>Rhynchospora</taxon>
    </lineage>
</organism>
<feature type="compositionally biased region" description="Low complexity" evidence="8">
    <location>
        <begin position="1"/>
        <end position="28"/>
    </location>
</feature>
<reference evidence="11" key="1">
    <citation type="journal article" date="2022" name="Cell">
        <title>Repeat-based holocentromeres influence genome architecture and karyotype evolution.</title>
        <authorList>
            <person name="Hofstatter P.G."/>
            <person name="Thangavel G."/>
            <person name="Lux T."/>
            <person name="Neumann P."/>
            <person name="Vondrak T."/>
            <person name="Novak P."/>
            <person name="Zhang M."/>
            <person name="Costa L."/>
            <person name="Castellani M."/>
            <person name="Scott A."/>
            <person name="Toegelov H."/>
            <person name="Fuchs J."/>
            <person name="Mata-Sucre Y."/>
            <person name="Dias Y."/>
            <person name="Vanzela A.L.L."/>
            <person name="Huettel B."/>
            <person name="Almeida C.C.S."/>
            <person name="Simkova H."/>
            <person name="Souza G."/>
            <person name="Pedrosa-Harand A."/>
            <person name="Macas J."/>
            <person name="Mayer K.F.X."/>
            <person name="Houben A."/>
            <person name="Marques A."/>
        </authorList>
    </citation>
    <scope>NUCLEOTIDE SEQUENCE</scope>
    <source>
        <strain evidence="11">RhyBre1mFocal</strain>
    </source>
</reference>
<comment type="similarity">
    <text evidence="2">Belongs to the bZIP family.</text>
</comment>
<accession>A0A9Q0HWB9</accession>
<evidence type="ECO:0000256" key="5">
    <source>
        <dbReference type="ARBA" id="ARBA00023163"/>
    </source>
</evidence>
<keyword evidence="6" id="KW-0539">Nucleus</keyword>
<dbReference type="PANTHER" id="PTHR45693:SF36">
    <property type="entry name" value="TRANSCRIPTION FACTOR TGA4"/>
    <property type="match status" value="1"/>
</dbReference>
<name>A0A9Q0HWB9_9POAL</name>
<sequence length="334" mass="37379">MIGIYESNSNNSNWNANTTNLDNALENASPEAPGSSKSYENEENKGGEKVQRRLAQNREAARKSRLRKKAYIQQLESSKIKLAQMEQEVQHARQQGVYISGQVGESAGAASSGIAAFEIEHTHWVEEQIKRATELRAALQARVSDIELRMLVEGMISHYDSLFQIKSIIAKSDVFYLMSGKWKTQAERFFLWIGGARPSEILKILTPQLEPLTEKQADDVNNLQQSCILEEDALSEGMDKLLRVVSQTLTSLPLGDSSSGVLSHSEEMVNAMCKLESLVSFVTQADDLRQKTIQQMHKILTVRQAARGLLSLADFFQRLRALSSLWAARPRDPT</sequence>
<evidence type="ECO:0000256" key="1">
    <source>
        <dbReference type="ARBA" id="ARBA00004123"/>
    </source>
</evidence>
<comment type="subcellular location">
    <subcellularLocation>
        <location evidence="1">Nucleus</location>
    </subcellularLocation>
</comment>
<dbReference type="GO" id="GO:0003700">
    <property type="term" value="F:DNA-binding transcription factor activity"/>
    <property type="evidence" value="ECO:0007669"/>
    <property type="project" value="InterPro"/>
</dbReference>
<dbReference type="GO" id="GO:0043565">
    <property type="term" value="F:sequence-specific DNA binding"/>
    <property type="evidence" value="ECO:0007669"/>
    <property type="project" value="InterPro"/>
</dbReference>
<evidence type="ECO:0000256" key="6">
    <source>
        <dbReference type="ARBA" id="ARBA00023242"/>
    </source>
</evidence>
<dbReference type="InterPro" id="IPR046347">
    <property type="entry name" value="bZIP_sf"/>
</dbReference>
<evidence type="ECO:0000313" key="11">
    <source>
        <dbReference type="EMBL" id="KAJ1700168.1"/>
    </source>
</evidence>
<evidence type="ECO:0000259" key="10">
    <source>
        <dbReference type="PROSITE" id="PS51806"/>
    </source>
</evidence>
<dbReference type="Proteomes" id="UP001151287">
    <property type="component" value="Unassembled WGS sequence"/>
</dbReference>
<feature type="domain" description="BZIP" evidence="9">
    <location>
        <begin position="47"/>
        <end position="90"/>
    </location>
</feature>
<feature type="compositionally biased region" description="Basic and acidic residues" evidence="8">
    <location>
        <begin position="39"/>
        <end position="50"/>
    </location>
</feature>
<dbReference type="SUPFAM" id="SSF57959">
    <property type="entry name" value="Leucine zipper domain"/>
    <property type="match status" value="1"/>
</dbReference>
<dbReference type="Gene3D" id="1.20.5.170">
    <property type="match status" value="1"/>
</dbReference>
<feature type="coiled-coil region" evidence="7">
    <location>
        <begin position="68"/>
        <end position="95"/>
    </location>
</feature>